<dbReference type="InterPro" id="IPR036895">
    <property type="entry name" value="Uracil-DNA_glycosylase-like_sf"/>
</dbReference>
<dbReference type="Proteomes" id="UP001438707">
    <property type="component" value="Unassembled WGS sequence"/>
</dbReference>
<dbReference type="PANTHER" id="PTHR12159">
    <property type="entry name" value="G/T AND G/U MISMATCH-SPECIFIC DNA GLYCOSYLASE"/>
    <property type="match status" value="1"/>
</dbReference>
<reference evidence="6 7" key="1">
    <citation type="journal article" date="2024" name="Nat. Commun.">
        <title>Phylogenomics reveals the evolutionary origins of lichenization in chlorophyte algae.</title>
        <authorList>
            <person name="Puginier C."/>
            <person name="Libourel C."/>
            <person name="Otte J."/>
            <person name="Skaloud P."/>
            <person name="Haon M."/>
            <person name="Grisel S."/>
            <person name="Petersen M."/>
            <person name="Berrin J.G."/>
            <person name="Delaux P.M."/>
            <person name="Dal Grande F."/>
            <person name="Keller J."/>
        </authorList>
    </citation>
    <scope>NUCLEOTIDE SEQUENCE [LARGE SCALE GENOMIC DNA]</scope>
    <source>
        <strain evidence="6 7">SAG 2145</strain>
    </source>
</reference>
<dbReference type="GO" id="GO:0004844">
    <property type="term" value="F:uracil DNA N-glycosylase activity"/>
    <property type="evidence" value="ECO:0007669"/>
    <property type="project" value="TreeGrafter"/>
</dbReference>
<dbReference type="PANTHER" id="PTHR12159:SF9">
    <property type="entry name" value="G_T MISMATCH-SPECIFIC THYMINE DNA GLYCOSYLASE"/>
    <property type="match status" value="1"/>
</dbReference>
<accession>A0AAW1RPL6</accession>
<keyword evidence="7" id="KW-1185">Reference proteome</keyword>
<evidence type="ECO:0000256" key="3">
    <source>
        <dbReference type="ARBA" id="ARBA00023204"/>
    </source>
</evidence>
<dbReference type="SUPFAM" id="SSF52141">
    <property type="entry name" value="Uracil-DNA glycosylase-like"/>
    <property type="match status" value="1"/>
</dbReference>
<dbReference type="GO" id="GO:0008263">
    <property type="term" value="F:pyrimidine-specific mismatch base pair DNA N-glycosylase activity"/>
    <property type="evidence" value="ECO:0007669"/>
    <property type="project" value="TreeGrafter"/>
</dbReference>
<dbReference type="Gene3D" id="3.40.470.10">
    <property type="entry name" value="Uracil-DNA glycosylase-like domain"/>
    <property type="match status" value="1"/>
</dbReference>
<dbReference type="AlphaFoldDB" id="A0AAW1RPL6"/>
<feature type="region of interest" description="Disordered" evidence="4">
    <location>
        <begin position="1"/>
        <end position="95"/>
    </location>
</feature>
<organism evidence="6 7">
    <name type="scientific">Apatococcus lobatus</name>
    <dbReference type="NCBI Taxonomy" id="904363"/>
    <lineage>
        <taxon>Eukaryota</taxon>
        <taxon>Viridiplantae</taxon>
        <taxon>Chlorophyta</taxon>
        <taxon>core chlorophytes</taxon>
        <taxon>Trebouxiophyceae</taxon>
        <taxon>Chlorellales</taxon>
        <taxon>Chlorellaceae</taxon>
        <taxon>Apatococcus</taxon>
    </lineage>
</organism>
<feature type="domain" description="Uracil-DNA glycosylase-like" evidence="5">
    <location>
        <begin position="98"/>
        <end position="284"/>
    </location>
</feature>
<gene>
    <name evidence="6" type="ORF">WJX74_007106</name>
</gene>
<comment type="caution">
    <text evidence="6">The sequence shown here is derived from an EMBL/GenBank/DDBJ whole genome shotgun (WGS) entry which is preliminary data.</text>
</comment>
<keyword evidence="2" id="KW-0378">Hydrolase</keyword>
<dbReference type="EMBL" id="JALJOS010000008">
    <property type="protein sequence ID" value="KAK9835739.1"/>
    <property type="molecule type" value="Genomic_DNA"/>
</dbReference>
<keyword evidence="1" id="KW-0227">DNA damage</keyword>
<evidence type="ECO:0000256" key="1">
    <source>
        <dbReference type="ARBA" id="ARBA00022763"/>
    </source>
</evidence>
<dbReference type="GO" id="GO:0006285">
    <property type="term" value="P:base-excision repair, AP site formation"/>
    <property type="evidence" value="ECO:0007669"/>
    <property type="project" value="InterPro"/>
</dbReference>
<evidence type="ECO:0000313" key="6">
    <source>
        <dbReference type="EMBL" id="KAK9835739.1"/>
    </source>
</evidence>
<evidence type="ECO:0000259" key="5">
    <source>
        <dbReference type="Pfam" id="PF03167"/>
    </source>
</evidence>
<dbReference type="Pfam" id="PF03167">
    <property type="entry name" value="UDG"/>
    <property type="match status" value="1"/>
</dbReference>
<keyword evidence="3" id="KW-0234">DNA repair</keyword>
<protein>
    <recommendedName>
        <fullName evidence="5">Uracil-DNA glycosylase-like domain-containing protein</fullName>
    </recommendedName>
</protein>
<evidence type="ECO:0000256" key="2">
    <source>
        <dbReference type="ARBA" id="ARBA00022801"/>
    </source>
</evidence>
<sequence>MFEAFSCTVGKPEAPSAAKSPEVSHGRQGRALSGTKQGPATRPHAEQAEPAAPGVGSSPPTGKRSRLSPAPAPPASTAKRQKQKPDLSQAPGVPARLGSKPLRLIIVGANPSEHAWLSGHYYSNPGNWMWRILKDTGIAPSNIRGSQDDGKMQEEAGVGFIDVGVGHPCTQLCSISTDTFQSWIDTFYGHLTEHVQQACKSIGCACGKCGCPAVVAFSGKRQFMELMNFGRPRRDRLKKLDTGLQAAGPIGWPLPATTELWVMTSTSGASPMTNEERYATWKDLATLLAKLDHPPRPTRLFHTASAPLTPTRLLGMSQPHPDKPRSLISADSVGTHHYLELQVLLGKTATSFLQPVSFFVSWQGVLTLAYRGFPPPVANLKRQIEASHPGLESENPGSRWPKTSLGALKDNKRLTPDQLKALNAICERESVIFTAGDDALRVRMDTAGVALYECRSCEKLLAYQECKLDTEVDSSEATVEEQGRVQQILVEALDPNYWFSVSKDGNRETHYRGPHLGASLIHKLRSGSPAGNTNRSGLAHAVLFGTINHFRKKVEEELPGLYAWFSDESLHVTFRALMG</sequence>
<evidence type="ECO:0000313" key="7">
    <source>
        <dbReference type="Proteomes" id="UP001438707"/>
    </source>
</evidence>
<evidence type="ECO:0000256" key="4">
    <source>
        <dbReference type="SAM" id="MobiDB-lite"/>
    </source>
</evidence>
<name>A0AAW1RPL6_9CHLO</name>
<dbReference type="InterPro" id="IPR005122">
    <property type="entry name" value="Uracil-DNA_glycosylase-like"/>
</dbReference>
<dbReference type="InterPro" id="IPR015637">
    <property type="entry name" value="MUG/TDG"/>
</dbReference>
<proteinExistence type="predicted"/>